<protein>
    <recommendedName>
        <fullName evidence="1">Myb/SANT-like domain-containing protein</fullName>
    </recommendedName>
</protein>
<evidence type="ECO:0000259" key="1">
    <source>
        <dbReference type="Pfam" id="PF12776"/>
    </source>
</evidence>
<reference evidence="2 3" key="1">
    <citation type="journal article" date="2023" name="G3 (Bethesda)">
        <title>A chromosome-length genome assembly and annotation of blackberry (Rubus argutus, cv. 'Hillquist').</title>
        <authorList>
            <person name="Bruna T."/>
            <person name="Aryal R."/>
            <person name="Dudchenko O."/>
            <person name="Sargent D.J."/>
            <person name="Mead D."/>
            <person name="Buti M."/>
            <person name="Cavallini A."/>
            <person name="Hytonen T."/>
            <person name="Andres J."/>
            <person name="Pham M."/>
            <person name="Weisz D."/>
            <person name="Mascagni F."/>
            <person name="Usai G."/>
            <person name="Natali L."/>
            <person name="Bassil N."/>
            <person name="Fernandez G.E."/>
            <person name="Lomsadze A."/>
            <person name="Armour M."/>
            <person name="Olukolu B."/>
            <person name="Poorten T."/>
            <person name="Britton C."/>
            <person name="Davik J."/>
            <person name="Ashrafi H."/>
            <person name="Aiden E.L."/>
            <person name="Borodovsky M."/>
            <person name="Worthington M."/>
        </authorList>
    </citation>
    <scope>NUCLEOTIDE SEQUENCE [LARGE SCALE GENOMIC DNA]</scope>
    <source>
        <strain evidence="2">PI 553951</strain>
    </source>
</reference>
<proteinExistence type="predicted"/>
<dbReference type="Proteomes" id="UP001457282">
    <property type="component" value="Unassembled WGS sequence"/>
</dbReference>
<comment type="caution">
    <text evidence="2">The sequence shown here is derived from an EMBL/GenBank/DDBJ whole genome shotgun (WGS) entry which is preliminary data.</text>
</comment>
<dbReference type="Pfam" id="PF12776">
    <property type="entry name" value="Myb_DNA-bind_3"/>
    <property type="match status" value="1"/>
</dbReference>
<gene>
    <name evidence="2" type="ORF">M0R45_007039</name>
</gene>
<keyword evidence="3" id="KW-1185">Reference proteome</keyword>
<dbReference type="InterPro" id="IPR045026">
    <property type="entry name" value="LIMYB"/>
</dbReference>
<evidence type="ECO:0000313" key="2">
    <source>
        <dbReference type="EMBL" id="KAK9951601.1"/>
    </source>
</evidence>
<organism evidence="2 3">
    <name type="scientific">Rubus argutus</name>
    <name type="common">Southern blackberry</name>
    <dbReference type="NCBI Taxonomy" id="59490"/>
    <lineage>
        <taxon>Eukaryota</taxon>
        <taxon>Viridiplantae</taxon>
        <taxon>Streptophyta</taxon>
        <taxon>Embryophyta</taxon>
        <taxon>Tracheophyta</taxon>
        <taxon>Spermatophyta</taxon>
        <taxon>Magnoliopsida</taxon>
        <taxon>eudicotyledons</taxon>
        <taxon>Gunneridae</taxon>
        <taxon>Pentapetalae</taxon>
        <taxon>rosids</taxon>
        <taxon>fabids</taxon>
        <taxon>Rosales</taxon>
        <taxon>Rosaceae</taxon>
        <taxon>Rosoideae</taxon>
        <taxon>Rosoideae incertae sedis</taxon>
        <taxon>Rubus</taxon>
    </lineage>
</organism>
<evidence type="ECO:0000313" key="3">
    <source>
        <dbReference type="Proteomes" id="UP001457282"/>
    </source>
</evidence>
<dbReference type="InterPro" id="IPR024752">
    <property type="entry name" value="Myb/SANT-like_dom"/>
</dbReference>
<dbReference type="AlphaFoldDB" id="A0AAW1YSA7"/>
<dbReference type="PANTHER" id="PTHR47584">
    <property type="match status" value="1"/>
</dbReference>
<dbReference type="PANTHER" id="PTHR47584:SF14">
    <property type="entry name" value="L10-INTERACTING MYB DOMAIN-CONTAINING PROTEIN-LIKE"/>
    <property type="match status" value="1"/>
</dbReference>
<dbReference type="EMBL" id="JBEDUW010000001">
    <property type="protein sequence ID" value="KAK9951601.1"/>
    <property type="molecule type" value="Genomic_DNA"/>
</dbReference>
<name>A0AAW1YSA7_RUBAR</name>
<accession>A0AAW1YSA7</accession>
<feature type="domain" description="Myb/SANT-like" evidence="1">
    <location>
        <begin position="13"/>
        <end position="102"/>
    </location>
</feature>
<sequence length="280" mass="32875">MASNEVEVDDKAEWSTKNEGKFIRILHEHVKKGDMQTSTFKKKIWLEISDELFAETTKRYGVPQLKSKFNRLRKKHREFSDLIDHTGFGWDPIANTVTASEERVPGVKPYRKKGLEHYDILGEIFNTTTAMGQLHYASSQLPPNSDEERELEQKFLNNGVHINLDEDFYVNNPQTEIKGKRKVVTEAPSSDRRTKKWDKMEAYLEVCSEVMKEKLQQRKEKNVDENKEKYSIEECVQIVETLGDIDHTTFIKMMDKLIIVEWRRLFLTMSDSRRAWLANL</sequence>